<dbReference type="Pfam" id="PF01774">
    <property type="entry name" value="UreD"/>
    <property type="match status" value="1"/>
</dbReference>
<dbReference type="AlphaFoldDB" id="A0A0K8PEE2"/>
<evidence type="ECO:0000313" key="3">
    <source>
        <dbReference type="EMBL" id="GAP45759.1"/>
    </source>
</evidence>
<evidence type="ECO:0000256" key="2">
    <source>
        <dbReference type="HAMAP-Rule" id="MF_01384"/>
    </source>
</evidence>
<dbReference type="InterPro" id="IPR002669">
    <property type="entry name" value="UreD"/>
</dbReference>
<comment type="subunit">
    <text evidence="2">UreD, UreF and UreG form a complex that acts as a GTP-hydrolysis-dependent molecular chaperone, activating the urease apoprotein by helping to assemble the nickel containing metallocenter of UreC. The UreE protein probably delivers the nickel.</text>
</comment>
<proteinExistence type="inferred from homology"/>
<dbReference type="EMBL" id="DF968195">
    <property type="protein sequence ID" value="GAP45759.1"/>
    <property type="molecule type" value="Genomic_DNA"/>
</dbReference>
<comment type="subcellular location">
    <subcellularLocation>
        <location evidence="2">Cytoplasm</location>
    </subcellularLocation>
</comment>
<name>A0A0K8PEE2_STRAJ</name>
<dbReference type="Proteomes" id="UP000053859">
    <property type="component" value="Unassembled WGS sequence"/>
</dbReference>
<protein>
    <recommendedName>
        <fullName evidence="2">Urease accessory protein UreD</fullName>
    </recommendedName>
</protein>
<dbReference type="GO" id="GO:0016151">
    <property type="term" value="F:nickel cation binding"/>
    <property type="evidence" value="ECO:0007669"/>
    <property type="project" value="UniProtKB-UniRule"/>
</dbReference>
<evidence type="ECO:0000313" key="4">
    <source>
        <dbReference type="Proteomes" id="UP000053859"/>
    </source>
</evidence>
<evidence type="ECO:0000256" key="1">
    <source>
        <dbReference type="ARBA" id="ARBA00023186"/>
    </source>
</evidence>
<accession>A0A0K8PEE2</accession>
<reference evidence="3" key="1">
    <citation type="journal article" date="2015" name="Genome Announc.">
        <title>Draft Genome Sequence of Thiostrepton-Producing Streptomyces azureus ATCC 14921.</title>
        <authorList>
            <person name="Sakihara K."/>
            <person name="Maeda J."/>
            <person name="Tashiro K."/>
            <person name="Fujino Y."/>
            <person name="Kuhara S."/>
            <person name="Ohshima T."/>
            <person name="Ogata S."/>
            <person name="Doi K."/>
        </authorList>
    </citation>
    <scope>NUCLEOTIDE SEQUENCE [LARGE SCALE GENOMIC DNA]</scope>
    <source>
        <strain evidence="3">ATCC14921</strain>
    </source>
</reference>
<comment type="function">
    <text evidence="2">Required for maturation of urease via the functional incorporation of the urease nickel metallocenter.</text>
</comment>
<dbReference type="OrthoDB" id="8677206at2"/>
<keyword evidence="2" id="KW-0996">Nickel insertion</keyword>
<organism evidence="3 4">
    <name type="scientific">Streptomyces azureus</name>
    <dbReference type="NCBI Taxonomy" id="146537"/>
    <lineage>
        <taxon>Bacteria</taxon>
        <taxon>Bacillati</taxon>
        <taxon>Actinomycetota</taxon>
        <taxon>Actinomycetes</taxon>
        <taxon>Kitasatosporales</taxon>
        <taxon>Streptomycetaceae</taxon>
        <taxon>Streptomyces</taxon>
    </lineage>
</organism>
<keyword evidence="2" id="KW-0963">Cytoplasm</keyword>
<dbReference type="RefSeq" id="WP_059414513.1">
    <property type="nucleotide sequence ID" value="NZ_DF968195.1"/>
</dbReference>
<keyword evidence="4" id="KW-1185">Reference proteome</keyword>
<sequence length="276" mass="28865">MSTLTEDLARLPDACAVAATARLRACHNGRTTTLPLLSSDGPFHLQRLRPRGGLARFDVIGAMSGPLGGDRLALHADIGPYARLQITGAASTIALRGPTDDTATYDIHLTVGDDATLHWLPQPLISTAGSNLRQTCTVGLSPTARLVLRDEQILGRTGEPSGNLTTRLTVLRADRPLLDQHTSFGGPHPAWDGPAVMGSHRACGQLLVVDPSLTPAALPPVLLGDAGTPAQGVLVPLAGPALLATAVADTATRLRRLLDEALRRALSTNPCRRGGL</sequence>
<dbReference type="HAMAP" id="MF_01384">
    <property type="entry name" value="UreD"/>
    <property type="match status" value="1"/>
</dbReference>
<gene>
    <name evidence="2" type="primary">ureD</name>
    <name evidence="3" type="ORF">SAZU_0489</name>
</gene>
<dbReference type="PATRIC" id="fig|146537.3.peg.514"/>
<dbReference type="GO" id="GO:0005737">
    <property type="term" value="C:cytoplasm"/>
    <property type="evidence" value="ECO:0007669"/>
    <property type="project" value="UniProtKB-SubCell"/>
</dbReference>
<keyword evidence="1 2" id="KW-0143">Chaperone</keyword>
<comment type="similarity">
    <text evidence="2">Belongs to the UreD family.</text>
</comment>